<evidence type="ECO:0000259" key="7">
    <source>
        <dbReference type="Pfam" id="PF00419"/>
    </source>
</evidence>
<evidence type="ECO:0000256" key="3">
    <source>
        <dbReference type="ARBA" id="ARBA00022729"/>
    </source>
</evidence>
<dbReference type="GO" id="GO:0009289">
    <property type="term" value="C:pilus"/>
    <property type="evidence" value="ECO:0007669"/>
    <property type="project" value="UniProtKB-SubCell"/>
</dbReference>
<dbReference type="Proteomes" id="UP000076063">
    <property type="component" value="Unassembled WGS sequence"/>
</dbReference>
<accession>A0A822WYM4</accession>
<evidence type="ECO:0000256" key="2">
    <source>
        <dbReference type="ARBA" id="ARBA00006671"/>
    </source>
</evidence>
<comment type="similarity">
    <text evidence="2">Belongs to the fimbrial protein family.</text>
</comment>
<comment type="caution">
    <text evidence="8">The sequence shown here is derived from an EMBL/GenBank/DDBJ whole genome shotgun (WGS) entry which is preliminary data.</text>
</comment>
<proteinExistence type="inferred from homology"/>
<feature type="domain" description="Fimbrial-type adhesion" evidence="7">
    <location>
        <begin position="208"/>
        <end position="346"/>
    </location>
</feature>
<evidence type="ECO:0000313" key="8">
    <source>
        <dbReference type="EMBL" id="CZX97211.1"/>
    </source>
</evidence>
<dbReference type="Pfam" id="PF00419">
    <property type="entry name" value="Fimbrial"/>
    <property type="match status" value="1"/>
</dbReference>
<dbReference type="InterPro" id="IPR050263">
    <property type="entry name" value="Bact_Fimbrial_Adh_Pro"/>
</dbReference>
<organism evidence="8 9">
    <name type="scientific">Enterobacter bugandensis</name>
    <dbReference type="NCBI Taxonomy" id="881260"/>
    <lineage>
        <taxon>Bacteria</taxon>
        <taxon>Pseudomonadati</taxon>
        <taxon>Pseudomonadota</taxon>
        <taxon>Gammaproteobacteria</taxon>
        <taxon>Enterobacterales</taxon>
        <taxon>Enterobacteriaceae</taxon>
        <taxon>Enterobacter</taxon>
    </lineage>
</organism>
<dbReference type="AlphaFoldDB" id="A0A822WYM4"/>
<dbReference type="RefSeq" id="WP_047367220.1">
    <property type="nucleotide sequence ID" value="NZ_CP039452.1"/>
</dbReference>
<evidence type="ECO:0000256" key="1">
    <source>
        <dbReference type="ARBA" id="ARBA00004561"/>
    </source>
</evidence>
<feature type="chain" id="PRO_5032627605" evidence="6">
    <location>
        <begin position="23"/>
        <end position="347"/>
    </location>
</feature>
<dbReference type="EMBL" id="FJZI01000010">
    <property type="protein sequence ID" value="CZX97211.1"/>
    <property type="molecule type" value="Genomic_DNA"/>
</dbReference>
<dbReference type="PANTHER" id="PTHR33420:SF31">
    <property type="entry name" value="TYPE 1 FIMBRIN D-MANNOSE SPECIFIC ADHESIN"/>
    <property type="match status" value="1"/>
</dbReference>
<name>A0A822WYM4_9ENTR</name>
<evidence type="ECO:0000313" key="9">
    <source>
        <dbReference type="Proteomes" id="UP000076063"/>
    </source>
</evidence>
<reference evidence="8 9" key="1">
    <citation type="submission" date="2016-03" db="EMBL/GenBank/DDBJ databases">
        <authorList>
            <consortium name="Pathogen Informatics"/>
        </authorList>
    </citation>
    <scope>NUCLEOTIDE SEQUENCE [LARGE SCALE GENOMIC DNA]</scope>
    <source>
        <strain evidence="9">e1527</strain>
    </source>
</reference>
<comment type="subcellular location">
    <subcellularLocation>
        <location evidence="1">Fimbrium</location>
    </subcellularLocation>
</comment>
<keyword evidence="4" id="KW-0281">Fimbrium</keyword>
<gene>
    <name evidence="8" type="ORF">SAMEA2273372_03784</name>
</gene>
<feature type="region of interest" description="Disordered" evidence="5">
    <location>
        <begin position="323"/>
        <end position="347"/>
    </location>
</feature>
<dbReference type="GeneID" id="48575705"/>
<dbReference type="InterPro" id="IPR036937">
    <property type="entry name" value="Adhesion_dom_fimbrial_sf"/>
</dbReference>
<evidence type="ECO:0000256" key="5">
    <source>
        <dbReference type="SAM" id="MobiDB-lite"/>
    </source>
</evidence>
<dbReference type="GO" id="GO:0043709">
    <property type="term" value="P:cell adhesion involved in single-species biofilm formation"/>
    <property type="evidence" value="ECO:0007669"/>
    <property type="project" value="TreeGrafter"/>
</dbReference>
<feature type="signal peptide" evidence="6">
    <location>
        <begin position="1"/>
        <end position="22"/>
    </location>
</feature>
<dbReference type="Gene3D" id="2.60.40.1090">
    <property type="entry name" value="Fimbrial-type adhesion domain"/>
    <property type="match status" value="1"/>
</dbReference>
<dbReference type="InterPro" id="IPR000259">
    <property type="entry name" value="Adhesion_dom_fimbrial"/>
</dbReference>
<sequence length="347" mass="37252">MKKLTLLACLAAGGLMGAPAYADVVGSCWPTSTVSGQAHKFDIIENLTADDVPGTTQSTWNNKGNFNGICLCQDSSVPESILFRFTSTKLGTGGGKRNADFIYYPLDAEKGINIGINVVLGGEDELRYIPVDLSNTAGVDNGRPATNNCDDKNDHTLFATGSSGTVSLELTKPLPSGRIDIPMQELVTIFAKKQTGSYDTSRPFVTLNFQLSIDIPPQCMINDGQTIKVPFGSITANEFKPEATGKQKSVDIRVTCKNPEDESKVSIKFRASDFNGSGFIKTHNDEGERNDLGIKLEHNGNKIDGSSSAVPTQEGNVTIIATPVQQGEKSPQPGKFEATSTLDFEFK</sequence>
<evidence type="ECO:0000256" key="6">
    <source>
        <dbReference type="SAM" id="SignalP"/>
    </source>
</evidence>
<keyword evidence="3 6" id="KW-0732">Signal</keyword>
<feature type="compositionally biased region" description="Polar residues" evidence="5">
    <location>
        <begin position="338"/>
        <end position="347"/>
    </location>
</feature>
<dbReference type="SUPFAM" id="SSF49401">
    <property type="entry name" value="Bacterial adhesins"/>
    <property type="match status" value="1"/>
</dbReference>
<dbReference type="PANTHER" id="PTHR33420">
    <property type="entry name" value="FIMBRIAL SUBUNIT ELFA-RELATED"/>
    <property type="match status" value="1"/>
</dbReference>
<dbReference type="InterPro" id="IPR008966">
    <property type="entry name" value="Adhesion_dom_sf"/>
</dbReference>
<evidence type="ECO:0000256" key="4">
    <source>
        <dbReference type="ARBA" id="ARBA00023263"/>
    </source>
</evidence>
<protein>
    <submittedName>
        <fullName evidence="8">Fimbrial protein</fullName>
    </submittedName>
</protein>